<dbReference type="AlphaFoldDB" id="B9DT78"/>
<evidence type="ECO:0000256" key="3">
    <source>
        <dbReference type="ARBA" id="ARBA00022777"/>
    </source>
</evidence>
<dbReference type="KEGG" id="sub:SUB0201"/>
<evidence type="ECO:0000259" key="4">
    <source>
        <dbReference type="Pfam" id="PF00370"/>
    </source>
</evidence>
<dbReference type="GO" id="GO:0005975">
    <property type="term" value="P:carbohydrate metabolic process"/>
    <property type="evidence" value="ECO:0007669"/>
    <property type="project" value="InterPro"/>
</dbReference>
<reference evidence="7" key="1">
    <citation type="journal article" date="2009" name="BMC Genomics">
        <title>Evidence for niche adaptation in the genome of the bovine pathogen Streptococcus uberis.</title>
        <authorList>
            <person name="Ward P.N."/>
            <person name="Holden M.T.G."/>
            <person name="Leigh J.A."/>
            <person name="Lennard N."/>
            <person name="Bignell A."/>
            <person name="Barron A."/>
            <person name="Clark L."/>
            <person name="Quail M.A."/>
            <person name="Woodward J."/>
            <person name="Barrell B.G."/>
            <person name="Egan S.A."/>
            <person name="Field T.R."/>
            <person name="Maskell D."/>
            <person name="Kehoe M."/>
            <person name="Dowson C.G."/>
            <person name="Chanter N."/>
            <person name="Whatmore A.M."/>
            <person name="Bentley S.D."/>
            <person name="Parkhill J."/>
        </authorList>
    </citation>
    <scope>NUCLEOTIDE SEQUENCE [LARGE SCALE GENOMIC DNA]</scope>
    <source>
        <strain evidence="7">ATCC BAA-854 / 0140J</strain>
    </source>
</reference>
<keyword evidence="2" id="KW-0808">Transferase</keyword>
<dbReference type="Pfam" id="PF00370">
    <property type="entry name" value="FGGY_N"/>
    <property type="match status" value="1"/>
</dbReference>
<dbReference type="InterPro" id="IPR050406">
    <property type="entry name" value="FGGY_Carb_Kinase"/>
</dbReference>
<dbReference type="eggNOG" id="COG1070">
    <property type="taxonomic scope" value="Bacteria"/>
</dbReference>
<dbReference type="InterPro" id="IPR043129">
    <property type="entry name" value="ATPase_NBD"/>
</dbReference>
<evidence type="ECO:0000313" key="6">
    <source>
        <dbReference type="EMBL" id="CAR40672.1"/>
    </source>
</evidence>
<dbReference type="RefSeq" id="WP_012657752.1">
    <property type="nucleotide sequence ID" value="NC_012004.1"/>
</dbReference>
<dbReference type="Pfam" id="PF02782">
    <property type="entry name" value="FGGY_C"/>
    <property type="match status" value="1"/>
</dbReference>
<evidence type="ECO:0000256" key="1">
    <source>
        <dbReference type="ARBA" id="ARBA00009156"/>
    </source>
</evidence>
<dbReference type="CDD" id="cd07770">
    <property type="entry name" value="ASKHA_NBD_FGGY_GntK"/>
    <property type="match status" value="1"/>
</dbReference>
<dbReference type="Proteomes" id="UP000000449">
    <property type="component" value="Chromosome"/>
</dbReference>
<comment type="similarity">
    <text evidence="1">Belongs to the FGGY kinase family.</text>
</comment>
<name>B9DT78_STRU0</name>
<dbReference type="PANTHER" id="PTHR43095">
    <property type="entry name" value="SUGAR KINASE"/>
    <property type="match status" value="1"/>
</dbReference>
<dbReference type="InterPro" id="IPR018485">
    <property type="entry name" value="FGGY_C"/>
</dbReference>
<protein>
    <submittedName>
        <fullName evidence="6">Gluconokinase</fullName>
    </submittedName>
</protein>
<organism evidence="6 7">
    <name type="scientific">Streptococcus uberis (strain ATCC BAA-854 / 0140J)</name>
    <dbReference type="NCBI Taxonomy" id="218495"/>
    <lineage>
        <taxon>Bacteria</taxon>
        <taxon>Bacillati</taxon>
        <taxon>Bacillota</taxon>
        <taxon>Bacilli</taxon>
        <taxon>Lactobacillales</taxon>
        <taxon>Streptococcaceae</taxon>
        <taxon>Streptococcus</taxon>
    </lineage>
</organism>
<evidence type="ECO:0000256" key="2">
    <source>
        <dbReference type="ARBA" id="ARBA00022679"/>
    </source>
</evidence>
<keyword evidence="3" id="KW-0418">Kinase</keyword>
<dbReference type="InterPro" id="IPR000577">
    <property type="entry name" value="Carb_kinase_FGGY"/>
</dbReference>
<proteinExistence type="inferred from homology"/>
<dbReference type="PANTHER" id="PTHR43095:SF2">
    <property type="entry name" value="GLUCONOKINASE"/>
    <property type="match status" value="1"/>
</dbReference>
<dbReference type="EMBL" id="AM946015">
    <property type="protein sequence ID" value="CAR40672.1"/>
    <property type="molecule type" value="Genomic_DNA"/>
</dbReference>
<dbReference type="Gene3D" id="3.30.420.40">
    <property type="match status" value="2"/>
</dbReference>
<dbReference type="GO" id="GO:0016301">
    <property type="term" value="F:kinase activity"/>
    <property type="evidence" value="ECO:0007669"/>
    <property type="project" value="UniProtKB-KW"/>
</dbReference>
<dbReference type="PIRSF" id="PIRSF000538">
    <property type="entry name" value="GlpK"/>
    <property type="match status" value="1"/>
</dbReference>
<sequence>MMNYILGIDIGTTATKGILYKSDGQAISSHSRSNQLLRGTDGQAEQDPNAIYQGIVELIQEVTARLTPEDCLDAVAFSCQMHSLILLDDNWSLLTPSITWADTRAQSYAEAIKDSEVGQKFLGTSGTPIHPMSWLAKMKYFKVEEPQLIAKTAHLMGIKDYVFYQFFGVNLTDISSATGTGLVNLELSDWDQGILDYLGLSNQLLPEIKDSIDYIEGIPQVLHGLNGITDKTRFIFGAGDGPMANLGIGKMPEHAAVITVGTSSAVRFMSKDLQVEENGSLFTYAVKKGLWVIGGPSNSGGNILEWLHKTFYESQPMERIFQDIKSVEIGAEGLCFLPYLGGERAPIWDSEIRGSFHNLSFTHQKAHFARACMEGLFYNIRMILETIEEHFPVDTLYVSGGLFQTQLFIELLADVTGKVVVQSEEKEVGCRAAFLLSKEVLGQGFISQSIEKRYLPNPTHFQHYTKSYEKSFKPLLKR</sequence>
<dbReference type="InterPro" id="IPR018484">
    <property type="entry name" value="FGGY_N"/>
</dbReference>
<feature type="domain" description="Carbohydrate kinase FGGY C-terminal" evidence="5">
    <location>
        <begin position="256"/>
        <end position="428"/>
    </location>
</feature>
<gene>
    <name evidence="6" type="ordered locus">SUB0201</name>
</gene>
<accession>B9DT78</accession>
<feature type="domain" description="Carbohydrate kinase FGGY N-terminal" evidence="4">
    <location>
        <begin position="4"/>
        <end position="247"/>
    </location>
</feature>
<dbReference type="STRING" id="218495.SUB0201"/>
<keyword evidence="7" id="KW-1185">Reference proteome</keyword>
<dbReference type="HOGENOM" id="CLU_009281_3_2_9"/>
<evidence type="ECO:0000313" key="7">
    <source>
        <dbReference type="Proteomes" id="UP000000449"/>
    </source>
</evidence>
<evidence type="ECO:0000259" key="5">
    <source>
        <dbReference type="Pfam" id="PF02782"/>
    </source>
</evidence>
<dbReference type="SUPFAM" id="SSF53067">
    <property type="entry name" value="Actin-like ATPase domain"/>
    <property type="match status" value="2"/>
</dbReference>